<evidence type="ECO:0000313" key="2">
    <source>
        <dbReference type="Proteomes" id="UP000283509"/>
    </source>
</evidence>
<gene>
    <name evidence="1" type="ORF">C7M84_008858</name>
</gene>
<protein>
    <submittedName>
        <fullName evidence="1">Uncharacterized protein</fullName>
    </submittedName>
</protein>
<dbReference type="Proteomes" id="UP000283509">
    <property type="component" value="Unassembled WGS sequence"/>
</dbReference>
<evidence type="ECO:0000313" key="1">
    <source>
        <dbReference type="EMBL" id="ROT72743.1"/>
    </source>
</evidence>
<keyword evidence="2" id="KW-1185">Reference proteome</keyword>
<organism evidence="1 2">
    <name type="scientific">Penaeus vannamei</name>
    <name type="common">Whiteleg shrimp</name>
    <name type="synonym">Litopenaeus vannamei</name>
    <dbReference type="NCBI Taxonomy" id="6689"/>
    <lineage>
        <taxon>Eukaryota</taxon>
        <taxon>Metazoa</taxon>
        <taxon>Ecdysozoa</taxon>
        <taxon>Arthropoda</taxon>
        <taxon>Crustacea</taxon>
        <taxon>Multicrustacea</taxon>
        <taxon>Malacostraca</taxon>
        <taxon>Eumalacostraca</taxon>
        <taxon>Eucarida</taxon>
        <taxon>Decapoda</taxon>
        <taxon>Dendrobranchiata</taxon>
        <taxon>Penaeoidea</taxon>
        <taxon>Penaeidae</taxon>
        <taxon>Penaeus</taxon>
    </lineage>
</organism>
<reference evidence="1 2" key="1">
    <citation type="submission" date="2018-04" db="EMBL/GenBank/DDBJ databases">
        <authorList>
            <person name="Zhang X."/>
            <person name="Yuan J."/>
            <person name="Li F."/>
            <person name="Xiang J."/>
        </authorList>
    </citation>
    <scope>NUCLEOTIDE SEQUENCE [LARGE SCALE GENOMIC DNA]</scope>
    <source>
        <tissue evidence="1">Muscle</tissue>
    </source>
</reference>
<accession>A0A3R7M5R0</accession>
<dbReference type="AlphaFoldDB" id="A0A3R7M5R0"/>
<sequence>MSVDTEPLEFDSMDLLSLYTVMAVKRLVVSKNPVVEELKKISDVAERNITRLNINRKWFFEVLRDHARLYEEEWSHALGLEGMGSFCFNTYLLVVSLRLGMEKIWDSEEFQIHEEEELKDILEKLCPKLPLRELNQLYPMFEYYAQKSPNLEVVHMPRSDNNSFKRVMAYRNLRVLTLAGGVSDKVLCNCLWGIDKRSDKVLDLVLKGTKATSSVQLSLPHLEVLRNNIRRKNSNTMRVSLGAVALVLQPKLEEVETLEYWDTYDAVLYLLTMEDKYKTTTSSTRKLNVKCLPVDNRTYTGSGLRRVIDACPLFDYKYHLAIAIKATGSTSM</sequence>
<dbReference type="OrthoDB" id="6345588at2759"/>
<dbReference type="EMBL" id="QCYY01002114">
    <property type="protein sequence ID" value="ROT72743.1"/>
    <property type="molecule type" value="Genomic_DNA"/>
</dbReference>
<comment type="caution">
    <text evidence="1">The sequence shown here is derived from an EMBL/GenBank/DDBJ whole genome shotgun (WGS) entry which is preliminary data.</text>
</comment>
<proteinExistence type="predicted"/>
<name>A0A3R7M5R0_PENVA</name>
<reference evidence="1 2" key="2">
    <citation type="submission" date="2019-01" db="EMBL/GenBank/DDBJ databases">
        <title>The decoding of complex shrimp genome reveals the adaptation for benthos swimmer, frequently molting mechanism and breeding impact on genome.</title>
        <authorList>
            <person name="Sun Y."/>
            <person name="Gao Y."/>
            <person name="Yu Y."/>
        </authorList>
    </citation>
    <scope>NUCLEOTIDE SEQUENCE [LARGE SCALE GENOMIC DNA]</scope>
    <source>
        <tissue evidence="1">Muscle</tissue>
    </source>
</reference>